<dbReference type="AlphaFoldDB" id="A0A8X6F2V6"/>
<organism evidence="2 3">
    <name type="scientific">Trichonephila clavata</name>
    <name type="common">Joro spider</name>
    <name type="synonym">Nephila clavata</name>
    <dbReference type="NCBI Taxonomy" id="2740835"/>
    <lineage>
        <taxon>Eukaryota</taxon>
        <taxon>Metazoa</taxon>
        <taxon>Ecdysozoa</taxon>
        <taxon>Arthropoda</taxon>
        <taxon>Chelicerata</taxon>
        <taxon>Arachnida</taxon>
        <taxon>Araneae</taxon>
        <taxon>Araneomorphae</taxon>
        <taxon>Entelegynae</taxon>
        <taxon>Araneoidea</taxon>
        <taxon>Nephilidae</taxon>
        <taxon>Trichonephila</taxon>
    </lineage>
</organism>
<keyword evidence="3" id="KW-1185">Reference proteome</keyword>
<keyword evidence="1" id="KW-0472">Membrane</keyword>
<proteinExistence type="predicted"/>
<keyword evidence="1" id="KW-0812">Transmembrane</keyword>
<name>A0A8X6F2V6_TRICU</name>
<reference evidence="2" key="1">
    <citation type="submission" date="2020-07" db="EMBL/GenBank/DDBJ databases">
        <title>Multicomponent nature underlies the extraordinary mechanical properties of spider dragline silk.</title>
        <authorList>
            <person name="Kono N."/>
            <person name="Nakamura H."/>
            <person name="Mori M."/>
            <person name="Yoshida Y."/>
            <person name="Ohtoshi R."/>
            <person name="Malay A.D."/>
            <person name="Moran D.A.P."/>
            <person name="Tomita M."/>
            <person name="Numata K."/>
            <person name="Arakawa K."/>
        </authorList>
    </citation>
    <scope>NUCLEOTIDE SEQUENCE</scope>
</reference>
<evidence type="ECO:0000256" key="1">
    <source>
        <dbReference type="SAM" id="Phobius"/>
    </source>
</evidence>
<comment type="caution">
    <text evidence="2">The sequence shown here is derived from an EMBL/GenBank/DDBJ whole genome shotgun (WGS) entry which is preliminary data.</text>
</comment>
<sequence>MTKFSLNTNSQHFNTIYPMDYLQTPMEKAISILHFHLEMIFHETCVAHFHHFNRPLQIPGINQNAPIGISNSNIHSESEWMFKGLIGGVTFLGVCLQLPMFWNFR</sequence>
<dbReference type="Proteomes" id="UP000887116">
    <property type="component" value="Unassembled WGS sequence"/>
</dbReference>
<keyword evidence="1" id="KW-1133">Transmembrane helix</keyword>
<dbReference type="EMBL" id="BMAO01020536">
    <property type="protein sequence ID" value="GFQ68126.1"/>
    <property type="molecule type" value="Genomic_DNA"/>
</dbReference>
<accession>A0A8X6F2V6</accession>
<gene>
    <name evidence="2" type="ORF">TNCT_375281</name>
</gene>
<feature type="transmembrane region" description="Helical" evidence="1">
    <location>
        <begin position="80"/>
        <end position="102"/>
    </location>
</feature>
<evidence type="ECO:0000313" key="3">
    <source>
        <dbReference type="Proteomes" id="UP000887116"/>
    </source>
</evidence>
<protein>
    <submittedName>
        <fullName evidence="2">Uncharacterized protein</fullName>
    </submittedName>
</protein>
<evidence type="ECO:0000313" key="2">
    <source>
        <dbReference type="EMBL" id="GFQ68126.1"/>
    </source>
</evidence>